<dbReference type="Pfam" id="PF10605">
    <property type="entry name" value="3HBOH"/>
    <property type="match status" value="1"/>
</dbReference>
<dbReference type="AlphaFoldDB" id="A0A239PQ49"/>
<dbReference type="GO" id="GO:0019605">
    <property type="term" value="P:butyrate metabolic process"/>
    <property type="evidence" value="ECO:0007669"/>
    <property type="project" value="InterPro"/>
</dbReference>
<name>A0A239PQ49_9PROT</name>
<keyword evidence="3" id="KW-1185">Reference proteome</keyword>
<dbReference type="GO" id="GO:0005615">
    <property type="term" value="C:extracellular space"/>
    <property type="evidence" value="ECO:0007669"/>
    <property type="project" value="InterPro"/>
</dbReference>
<dbReference type="GO" id="GO:0047989">
    <property type="term" value="F:hydroxybutyrate-dimer hydrolase activity"/>
    <property type="evidence" value="ECO:0007669"/>
    <property type="project" value="InterPro"/>
</dbReference>
<dbReference type="PROSITE" id="PS51257">
    <property type="entry name" value="PROKAR_LIPOPROTEIN"/>
    <property type="match status" value="1"/>
</dbReference>
<proteinExistence type="predicted"/>
<dbReference type="InterPro" id="IPR016582">
    <property type="entry name" value="OHBut_olig_hydro_put"/>
</dbReference>
<evidence type="ECO:0000313" key="2">
    <source>
        <dbReference type="EMBL" id="SNT72395.1"/>
    </source>
</evidence>
<dbReference type="InterPro" id="IPR029058">
    <property type="entry name" value="AB_hydrolase_fold"/>
</dbReference>
<dbReference type="Gene3D" id="3.40.50.1820">
    <property type="entry name" value="alpha/beta hydrolase"/>
    <property type="match status" value="1"/>
</dbReference>
<dbReference type="EMBL" id="FZQA01000002">
    <property type="protein sequence ID" value="SNT72395.1"/>
    <property type="molecule type" value="Genomic_DNA"/>
</dbReference>
<keyword evidence="1 2" id="KW-0378">Hydrolase</keyword>
<evidence type="ECO:0000256" key="1">
    <source>
        <dbReference type="ARBA" id="ARBA00022801"/>
    </source>
</evidence>
<gene>
    <name evidence="2" type="ORF">SAMN06297382_1437</name>
</gene>
<dbReference type="SUPFAM" id="SSF53474">
    <property type="entry name" value="alpha/beta-Hydrolases"/>
    <property type="match status" value="1"/>
</dbReference>
<evidence type="ECO:0000313" key="3">
    <source>
        <dbReference type="Proteomes" id="UP000198346"/>
    </source>
</evidence>
<dbReference type="Proteomes" id="UP000198346">
    <property type="component" value="Unassembled WGS sequence"/>
</dbReference>
<reference evidence="2 3" key="1">
    <citation type="submission" date="2017-07" db="EMBL/GenBank/DDBJ databases">
        <authorList>
            <person name="Sun Z.S."/>
            <person name="Albrecht U."/>
            <person name="Echele G."/>
            <person name="Lee C.C."/>
        </authorList>
    </citation>
    <scope>NUCLEOTIDE SEQUENCE [LARGE SCALE GENOMIC DNA]</scope>
    <source>
        <strain evidence="2 3">CGMCC 1.12710</strain>
    </source>
</reference>
<protein>
    <submittedName>
        <fullName evidence="2">Hydroxybutyrate-dimer hydrolase</fullName>
    </submittedName>
</protein>
<organism evidence="2 3">
    <name type="scientific">Amphiplicatus metriothermophilus</name>
    <dbReference type="NCBI Taxonomy" id="1519374"/>
    <lineage>
        <taxon>Bacteria</taxon>
        <taxon>Pseudomonadati</taxon>
        <taxon>Pseudomonadota</taxon>
        <taxon>Alphaproteobacteria</taxon>
        <taxon>Parvularculales</taxon>
        <taxon>Parvularculaceae</taxon>
        <taxon>Amphiplicatus</taxon>
    </lineage>
</organism>
<sequence length="639" mass="66687">MREVFGALGASLMAACAGEAPEMATAPALSLGSVALERPPAYFDGVADDLLTGGLGLEGLNAAAPPADASLRSKAIHYNFRAIIDVTEAGGFTRLYGPAKDRLKVAGTEYRALLRVDGMKTSFAVAVLIPDDFDADDPCLIVAPSSGSRGLYGAIGTGGAIGLARGCAVALTDKTTGTGYVHLETGEGYDVDLALTDDPAEMLYALDESERREAAAALGSGAIAVKHAHSGENVERFWGRATLAAAEYGLAVLDRHFADRKMTRENTRVLAVSISNGGRAALMAAEADETGLLDGVVVSEPSVAPASPGRVVVDGAEIEGAGRPLYDYASFANLLAPCAALAPSLADEPGATFSASAAPAFAGWCAKLAEAGLVEGATVERQAERALAALRAYGFAPDTDPLFHYSVAVRIWPAVTVAYANAYGRYGAGDALCGAYYAFADADGTQRAPTQEEKQALAARSGGVPPGAGVEILYRDGPAAAFDAAMCFRRLWTESESRVREGVNEVLNTADLRAVPTIILHGRADALIPVDHASRAYVAAARSNAALRYYEIERGQHFDAFLTAPEMAARFAPMQYYLEKSVDLMLDHLRAGAKLPPSQVVRQTSRGPGPLGAEHLGAIRAEPDGDAIEKEEGAIAVPR</sequence>
<accession>A0A239PQ49</accession>